<reference evidence="1" key="1">
    <citation type="submission" date="2020-05" db="EMBL/GenBank/DDBJ databases">
        <title>Large-scale comparative analyses of tick genomes elucidate their genetic diversity and vector capacities.</title>
        <authorList>
            <person name="Jia N."/>
            <person name="Wang J."/>
            <person name="Shi W."/>
            <person name="Du L."/>
            <person name="Sun Y."/>
            <person name="Zhan W."/>
            <person name="Jiang J."/>
            <person name="Wang Q."/>
            <person name="Zhang B."/>
            <person name="Ji P."/>
            <person name="Sakyi L.B."/>
            <person name="Cui X."/>
            <person name="Yuan T."/>
            <person name="Jiang B."/>
            <person name="Yang W."/>
            <person name="Lam T.T.-Y."/>
            <person name="Chang Q."/>
            <person name="Ding S."/>
            <person name="Wang X."/>
            <person name="Zhu J."/>
            <person name="Ruan X."/>
            <person name="Zhao L."/>
            <person name="Wei J."/>
            <person name="Que T."/>
            <person name="Du C."/>
            <person name="Cheng J."/>
            <person name="Dai P."/>
            <person name="Han X."/>
            <person name="Huang E."/>
            <person name="Gao Y."/>
            <person name="Liu J."/>
            <person name="Shao H."/>
            <person name="Ye R."/>
            <person name="Li L."/>
            <person name="Wei W."/>
            <person name="Wang X."/>
            <person name="Wang C."/>
            <person name="Yang T."/>
            <person name="Huo Q."/>
            <person name="Li W."/>
            <person name="Guo W."/>
            <person name="Chen H."/>
            <person name="Zhou L."/>
            <person name="Ni X."/>
            <person name="Tian J."/>
            <person name="Zhou Y."/>
            <person name="Sheng Y."/>
            <person name="Liu T."/>
            <person name="Pan Y."/>
            <person name="Xia L."/>
            <person name="Li J."/>
            <person name="Zhao F."/>
            <person name="Cao W."/>
        </authorList>
    </citation>
    <scope>NUCLEOTIDE SEQUENCE</scope>
    <source>
        <strain evidence="1">Hyas-2018</strain>
    </source>
</reference>
<evidence type="ECO:0000313" key="2">
    <source>
        <dbReference type="Proteomes" id="UP000821845"/>
    </source>
</evidence>
<gene>
    <name evidence="1" type="ORF">HPB50_025322</name>
</gene>
<sequence>MHRDEDAKPEVVRTYPQRSHHGAACLRRYLQRFEGGFGLSANIFNALTEKTKTMDVYSRHGGLVIDEIKLSEHLNHQNEQRLPCRCCGNTAGYEERAAPRHPPALQRSKRQPPAFIRSGAT</sequence>
<evidence type="ECO:0000313" key="1">
    <source>
        <dbReference type="EMBL" id="KAH6937053.1"/>
    </source>
</evidence>
<organism evidence="1 2">
    <name type="scientific">Hyalomma asiaticum</name>
    <name type="common">Tick</name>
    <dbReference type="NCBI Taxonomy" id="266040"/>
    <lineage>
        <taxon>Eukaryota</taxon>
        <taxon>Metazoa</taxon>
        <taxon>Ecdysozoa</taxon>
        <taxon>Arthropoda</taxon>
        <taxon>Chelicerata</taxon>
        <taxon>Arachnida</taxon>
        <taxon>Acari</taxon>
        <taxon>Parasitiformes</taxon>
        <taxon>Ixodida</taxon>
        <taxon>Ixodoidea</taxon>
        <taxon>Ixodidae</taxon>
        <taxon>Hyalomminae</taxon>
        <taxon>Hyalomma</taxon>
    </lineage>
</organism>
<protein>
    <submittedName>
        <fullName evidence="1">Uncharacterized protein</fullName>
    </submittedName>
</protein>
<accession>A0ACB7STB5</accession>
<dbReference type="EMBL" id="CM023483">
    <property type="protein sequence ID" value="KAH6937053.1"/>
    <property type="molecule type" value="Genomic_DNA"/>
</dbReference>
<keyword evidence="2" id="KW-1185">Reference proteome</keyword>
<comment type="caution">
    <text evidence="1">The sequence shown here is derived from an EMBL/GenBank/DDBJ whole genome shotgun (WGS) entry which is preliminary data.</text>
</comment>
<dbReference type="Proteomes" id="UP000821845">
    <property type="component" value="Chromosome 3"/>
</dbReference>
<name>A0ACB7STB5_HYAAI</name>
<proteinExistence type="predicted"/>